<comment type="catalytic activity">
    <reaction evidence="29">
        <text>20-hydroxy-leukotriene B4 + NADP(+) = 12-oxo-20-hydroxy-leukotriene B4 + NADPH + H(+)</text>
        <dbReference type="Rhea" id="RHEA:51208"/>
        <dbReference type="ChEBI" id="CHEBI:15378"/>
        <dbReference type="ChEBI" id="CHEBI:57460"/>
        <dbReference type="ChEBI" id="CHEBI:57783"/>
        <dbReference type="ChEBI" id="CHEBI:58349"/>
        <dbReference type="ChEBI" id="CHEBI:133346"/>
    </reaction>
    <physiologicalReaction direction="left-to-right" evidence="29">
        <dbReference type="Rhea" id="RHEA:51209"/>
    </physiologicalReaction>
</comment>
<evidence type="ECO:0000256" key="2">
    <source>
        <dbReference type="ARBA" id="ARBA00010460"/>
    </source>
</evidence>
<dbReference type="Gene3D" id="3.40.50.720">
    <property type="entry name" value="NAD(P)-binding Rossmann-like Domain"/>
    <property type="match status" value="2"/>
</dbReference>
<comment type="similarity">
    <text evidence="2">Belongs to the NADP-dependent oxidoreductase L4BD family.</text>
</comment>
<evidence type="ECO:0000256" key="26">
    <source>
        <dbReference type="ARBA" id="ARBA00048066"/>
    </source>
</evidence>
<evidence type="ECO:0000256" key="4">
    <source>
        <dbReference type="ARBA" id="ARBA00011981"/>
    </source>
</evidence>
<organism evidence="36">
    <name type="scientific">Xenopus tropicalis</name>
    <name type="common">Western clawed frog</name>
    <name type="synonym">Silurana tropicalis</name>
    <dbReference type="NCBI Taxonomy" id="8364"/>
    <lineage>
        <taxon>Eukaryota</taxon>
        <taxon>Metazoa</taxon>
        <taxon>Chordata</taxon>
        <taxon>Craniata</taxon>
        <taxon>Vertebrata</taxon>
        <taxon>Euteleostomi</taxon>
        <taxon>Amphibia</taxon>
        <taxon>Batrachia</taxon>
        <taxon>Anura</taxon>
        <taxon>Pipoidea</taxon>
        <taxon>Pipidae</taxon>
        <taxon>Xenopodinae</taxon>
        <taxon>Xenopus</taxon>
        <taxon>Silurana</taxon>
    </lineage>
</organism>
<evidence type="ECO:0000256" key="5">
    <source>
        <dbReference type="ARBA" id="ARBA00012410"/>
    </source>
</evidence>
<keyword evidence="11" id="KW-0521">NADP</keyword>
<comment type="catalytic activity">
    <reaction evidence="28">
        <text>4-hydroxynonanal + NADP(+) = (E)-4-hydroxynon-2-enal + NADPH + H(+)</text>
        <dbReference type="Rhea" id="RHEA:64736"/>
        <dbReference type="ChEBI" id="CHEBI:15378"/>
        <dbReference type="ChEBI" id="CHEBI:57783"/>
        <dbReference type="ChEBI" id="CHEBI:58349"/>
        <dbReference type="ChEBI" id="CHEBI:58968"/>
        <dbReference type="ChEBI" id="CHEBI:156112"/>
    </reaction>
    <physiologicalReaction direction="right-to-left" evidence="28">
        <dbReference type="Rhea" id="RHEA:64738"/>
    </physiologicalReaction>
</comment>
<evidence type="ECO:0000256" key="8">
    <source>
        <dbReference type="ARBA" id="ARBA00022501"/>
    </source>
</evidence>
<sequence>MVVAKSWTMVRHFDGAPQPEDFLLIEKELPPLKEGEVLLESEFLSVDPYMRPYSKMKLKEGDVIMGSQVARVVESKNPAFPVGACYVAYAGWTTHFISDGTELDALPSNWPDNLPRSLALGAVGMPGLTAYFGFLKVCNPKEGDVVLVNAAAGAVGSVVGQIAKIKGCKVIGSAGSDDKVGFLKEIGFDEAFNYKTVSSLAEALKTASPEGYDCYFDNVGGKFTDTALQQMKDFGRIAVCGAISLYNDSVPSTGPYIQPYILFKQLCMEGFFDTRWQDQFPEGLKQLLQWVIELKLQYVIRIAEKVLVSPSGPERIQSINPSGKNMVVAKSWTMVRHFEGAPKPEDFKLVNTELPSLKDGELLLESEFLSVDPYIRPYSKEKLKEGDIILGSQVARVVESNNAAFPVGGYYVAYAGWTTHFISDGTGLDALPSNWPDNLPRSLALGAVGMPGVTAYYGLLEICKPKEGDVLLVNAAAGAVGSLVGQIGKIKGCKVVGSAGSDEKLTFLKEIGFDEAFNYKTVSSLAEALKTASPEGYDCYFDNVGGKFSDAALQQMKDFGRITVCGAISQYNDSVPPSGPYIQPYILFKQLLMQGFLVWTWKNRYPEAQKQLLQWIAEGKLKYHEHITNGFENMPAGFIGMLKGENVGKAIIIV</sequence>
<dbReference type="GO" id="GO:0006693">
    <property type="term" value="P:prostaglandin metabolic process"/>
    <property type="evidence" value="ECO:0007669"/>
    <property type="project" value="UniProtKB-KW"/>
</dbReference>
<evidence type="ECO:0000256" key="31">
    <source>
        <dbReference type="ARBA" id="ARBA00049068"/>
    </source>
</evidence>
<dbReference type="InterPro" id="IPR045010">
    <property type="entry name" value="MDR_fam"/>
</dbReference>
<dbReference type="InterPro" id="IPR041694">
    <property type="entry name" value="ADH_N_2"/>
</dbReference>
<comment type="subunit">
    <text evidence="3">Monomer or homodimer.</text>
</comment>
<comment type="catalytic activity">
    <reaction evidence="24">
        <text>13,14-dihydro-15-oxo-prostaglandin F1alpha + NADP(+) = 15-oxoprostaglandin F1alpha + NADPH + H(+)</text>
        <dbReference type="Rhea" id="RHEA:50592"/>
        <dbReference type="ChEBI" id="CHEBI:15378"/>
        <dbReference type="ChEBI" id="CHEBI:57783"/>
        <dbReference type="ChEBI" id="CHEBI:58349"/>
        <dbReference type="ChEBI" id="CHEBI:79072"/>
        <dbReference type="ChEBI" id="CHEBI:133411"/>
    </reaction>
    <physiologicalReaction direction="right-to-left" evidence="24">
        <dbReference type="Rhea" id="RHEA:50594"/>
    </physiologicalReaction>
</comment>
<evidence type="ECO:0000256" key="24">
    <source>
        <dbReference type="ARBA" id="ARBA00047878"/>
    </source>
</evidence>
<evidence type="ECO:0000256" key="12">
    <source>
        <dbReference type="ARBA" id="ARBA00022990"/>
    </source>
</evidence>
<keyword evidence="12" id="KW-0007">Acetylation</keyword>
<comment type="catalytic activity">
    <reaction evidence="21">
        <text>decanal + NADP(+) = (2E)-decenal + NADPH + H(+)</text>
        <dbReference type="Rhea" id="RHEA:50612"/>
        <dbReference type="ChEBI" id="CHEBI:15378"/>
        <dbReference type="ChEBI" id="CHEBI:31457"/>
        <dbReference type="ChEBI" id="CHEBI:57783"/>
        <dbReference type="ChEBI" id="CHEBI:58349"/>
        <dbReference type="ChEBI" id="CHEBI:133455"/>
    </reaction>
    <physiologicalReaction direction="right-to-left" evidence="21">
        <dbReference type="Rhea" id="RHEA:50614"/>
    </physiologicalReaction>
</comment>
<name>A0A6I8Q2Q7_XENTR</name>
<comment type="catalytic activity">
    <reaction evidence="34">
        <text>hexanal + NADP(+) = (E)-hex-2-enal + NADPH + H(+)</text>
        <dbReference type="Rhea" id="RHEA:50776"/>
        <dbReference type="ChEBI" id="CHEBI:15378"/>
        <dbReference type="ChEBI" id="CHEBI:28913"/>
        <dbReference type="ChEBI" id="CHEBI:57783"/>
        <dbReference type="ChEBI" id="CHEBI:58349"/>
        <dbReference type="ChEBI" id="CHEBI:88528"/>
    </reaction>
    <physiologicalReaction direction="right-to-left" evidence="34">
        <dbReference type="Rhea" id="RHEA:50778"/>
    </physiologicalReaction>
</comment>
<evidence type="ECO:0000313" key="36">
    <source>
        <dbReference type="Ensembl" id="ENSXETP00000062005"/>
    </source>
</evidence>
<evidence type="ECO:0000256" key="28">
    <source>
        <dbReference type="ARBA" id="ARBA00048387"/>
    </source>
</evidence>
<evidence type="ECO:0000256" key="27">
    <source>
        <dbReference type="ARBA" id="ARBA00048290"/>
    </source>
</evidence>
<dbReference type="Gene3D" id="3.90.180.10">
    <property type="entry name" value="Medium-chain alcohol dehydrogenases, catalytic domain"/>
    <property type="match status" value="2"/>
</dbReference>
<dbReference type="FunFam" id="3.40.50.720:FF:000121">
    <property type="entry name" value="Prostaglandin reductase 2"/>
    <property type="match status" value="2"/>
</dbReference>
<evidence type="ECO:0000256" key="15">
    <source>
        <dbReference type="ARBA" id="ARBA00023278"/>
    </source>
</evidence>
<keyword evidence="7" id="KW-0963">Cytoplasm</keyword>
<comment type="catalytic activity">
    <reaction evidence="22">
        <text>pentan-2-one + NADP(+) = (E)-pent-3-en-2-one + NADPH + H(+)</text>
        <dbReference type="Rhea" id="RHEA:50788"/>
        <dbReference type="ChEBI" id="CHEBI:15378"/>
        <dbReference type="ChEBI" id="CHEBI:16472"/>
        <dbReference type="ChEBI" id="CHEBI:57783"/>
        <dbReference type="ChEBI" id="CHEBI:58349"/>
        <dbReference type="ChEBI" id="CHEBI:145276"/>
    </reaction>
    <physiologicalReaction direction="right-to-left" evidence="22">
        <dbReference type="Rhea" id="RHEA:50790"/>
    </physiologicalReaction>
</comment>
<keyword evidence="9" id="KW-0597">Phosphoprotein</keyword>
<evidence type="ECO:0000256" key="9">
    <source>
        <dbReference type="ARBA" id="ARBA00022553"/>
    </source>
</evidence>
<evidence type="ECO:0000259" key="35">
    <source>
        <dbReference type="SMART" id="SM00829"/>
    </source>
</evidence>
<dbReference type="GO" id="GO:0047522">
    <property type="term" value="F:15-oxoprostaglandin 13-reductase [NAD(P)+] activity"/>
    <property type="evidence" value="ECO:0007669"/>
    <property type="project" value="UniProtKB-EC"/>
</dbReference>
<keyword evidence="14" id="KW-0443">Lipid metabolism</keyword>
<dbReference type="InterPro" id="IPR014190">
    <property type="entry name" value="PTGR1"/>
</dbReference>
<evidence type="ECO:0000256" key="13">
    <source>
        <dbReference type="ARBA" id="ARBA00023002"/>
    </source>
</evidence>
<dbReference type="SMART" id="SM00829">
    <property type="entry name" value="PKS_ER"/>
    <property type="match status" value="1"/>
</dbReference>
<comment type="catalytic activity">
    <reaction evidence="33">
        <text>an n-alkanal + NADP(+) = an alk-2-enal + NADPH + H(+)</text>
        <dbReference type="Rhea" id="RHEA:13737"/>
        <dbReference type="ChEBI" id="CHEBI:12834"/>
        <dbReference type="ChEBI" id="CHEBI:13757"/>
        <dbReference type="ChEBI" id="CHEBI:15378"/>
        <dbReference type="ChEBI" id="CHEBI:57783"/>
        <dbReference type="ChEBI" id="CHEBI:58349"/>
        <dbReference type="EC" id="1.3.1.74"/>
    </reaction>
    <physiologicalReaction direction="right-to-left" evidence="33">
        <dbReference type="Rhea" id="RHEA:13739"/>
    </physiologicalReaction>
</comment>
<dbReference type="EC" id="1.3.1.48" evidence="4"/>
<evidence type="ECO:0000256" key="6">
    <source>
        <dbReference type="ARBA" id="ARBA00020651"/>
    </source>
</evidence>
<proteinExistence type="inferred from homology"/>
<dbReference type="PANTHER" id="PTHR43205:SF84">
    <property type="entry name" value="PROSTAGLANDIN REDUCTASE 1"/>
    <property type="match status" value="1"/>
</dbReference>
<evidence type="ECO:0000256" key="10">
    <source>
        <dbReference type="ARBA" id="ARBA00022832"/>
    </source>
</evidence>
<evidence type="ECO:0000256" key="14">
    <source>
        <dbReference type="ARBA" id="ARBA00023098"/>
    </source>
</evidence>
<evidence type="ECO:0000256" key="22">
    <source>
        <dbReference type="ARBA" id="ARBA00047742"/>
    </source>
</evidence>
<reference evidence="36" key="1">
    <citation type="journal article" date="2010" name="Science">
        <title>The genome of the Western clawed frog Xenopus tropicalis.</title>
        <authorList>
            <person name="Hellsten U."/>
            <person name="Harland R.M."/>
            <person name="Gilchrist M.J."/>
            <person name="Hendrix D."/>
            <person name="Jurka J."/>
            <person name="Kapitonov V."/>
            <person name="Ovcharenko I."/>
            <person name="Putnam N.H."/>
            <person name="Shu S."/>
            <person name="Taher L."/>
            <person name="Blitz I.L."/>
            <person name="Blumberg B."/>
            <person name="Dichmann D.S."/>
            <person name="Dubchak I."/>
            <person name="Amaya E."/>
            <person name="Detter J.C."/>
            <person name="Fletcher R."/>
            <person name="Gerhard D.S."/>
            <person name="Goodstein D."/>
            <person name="Graves T."/>
            <person name="Grigoriev I.V."/>
            <person name="Grimwood J."/>
            <person name="Kawashima T."/>
            <person name="Lindquist E."/>
            <person name="Lucas S.M."/>
            <person name="Mead P.E."/>
            <person name="Mitros T."/>
            <person name="Ogino H."/>
            <person name="Ohta Y."/>
            <person name="Poliakov A.V."/>
            <person name="Pollet N."/>
            <person name="Robert J."/>
            <person name="Salamov A."/>
            <person name="Sater A.K."/>
            <person name="Schmutz J."/>
            <person name="Terry A."/>
            <person name="Vize P.D."/>
            <person name="Warren W.C."/>
            <person name="Wells D."/>
            <person name="Wills A."/>
            <person name="Wilson R.K."/>
            <person name="Zimmerman L.B."/>
            <person name="Zorn A.M."/>
            <person name="Grainger R."/>
            <person name="Grammer T."/>
            <person name="Khokha M.K."/>
            <person name="Richardson P.M."/>
            <person name="Rokhsar D.S."/>
        </authorList>
    </citation>
    <scope>NUCLEOTIDE SEQUENCE [LARGE SCALE GENOMIC DNA]</scope>
    <source>
        <strain evidence="36">Nigerian</strain>
    </source>
</reference>
<reference evidence="36" key="2">
    <citation type="submission" date="2020-05" db="UniProtKB">
        <authorList>
            <consortium name="Ensembl"/>
        </authorList>
    </citation>
    <scope>IDENTIFICATION</scope>
</reference>
<keyword evidence="8" id="KW-0644">Prostaglandin metabolism</keyword>
<evidence type="ECO:0000256" key="17">
    <source>
        <dbReference type="ARBA" id="ARBA00032255"/>
    </source>
</evidence>
<dbReference type="InterPro" id="IPR036291">
    <property type="entry name" value="NAD(P)-bd_dom_sf"/>
</dbReference>
<evidence type="ECO:0000256" key="25">
    <source>
        <dbReference type="ARBA" id="ARBA00047903"/>
    </source>
</evidence>
<dbReference type="EC" id="1.3.1.74" evidence="5"/>
<protein>
    <recommendedName>
        <fullName evidence="6">Prostaglandin reductase 1</fullName>
        <ecNumber evidence="4">1.3.1.48</ecNumber>
        <ecNumber evidence="5">1.3.1.74</ecNumber>
    </recommendedName>
    <alternativeName>
        <fullName evidence="19">15-oxoprostaglandin 13-reductase</fullName>
    </alternativeName>
    <alternativeName>
        <fullName evidence="17">Dithiolethione-inducible gene 1 protein</fullName>
    </alternativeName>
    <alternativeName>
        <fullName evidence="16">Leukotriene B4 12-hydroxydehydrogenase</fullName>
    </alternativeName>
    <alternativeName>
        <fullName evidence="18">NAD(P)H-dependent alkenal/one oxidoreductase</fullName>
    </alternativeName>
</protein>
<keyword evidence="15" id="KW-0379">Hydroxylation</keyword>
<comment type="catalytic activity">
    <reaction evidence="26">
        <text>nonan-2-one + NADP(+) = (3E)-nonen-2-one + NADPH + H(+)</text>
        <dbReference type="Rhea" id="RHEA:50616"/>
        <dbReference type="ChEBI" id="CHEBI:15378"/>
        <dbReference type="ChEBI" id="CHEBI:57783"/>
        <dbReference type="ChEBI" id="CHEBI:58349"/>
        <dbReference type="ChEBI" id="CHEBI:77927"/>
        <dbReference type="ChEBI" id="CHEBI:133457"/>
    </reaction>
    <physiologicalReaction direction="right-to-left" evidence="26">
        <dbReference type="Rhea" id="RHEA:50618"/>
    </physiologicalReaction>
</comment>
<dbReference type="InterPro" id="IPR020843">
    <property type="entry name" value="ER"/>
</dbReference>
<evidence type="ECO:0000256" key="19">
    <source>
        <dbReference type="ARBA" id="ARBA00033119"/>
    </source>
</evidence>
<evidence type="ECO:0000256" key="3">
    <source>
        <dbReference type="ARBA" id="ARBA00011852"/>
    </source>
</evidence>
<dbReference type="InterPro" id="IPR013149">
    <property type="entry name" value="ADH-like_C"/>
</dbReference>
<evidence type="ECO:0000256" key="20">
    <source>
        <dbReference type="ARBA" id="ARBA00047461"/>
    </source>
</evidence>
<dbReference type="Pfam" id="PF00107">
    <property type="entry name" value="ADH_zinc_N"/>
    <property type="match status" value="2"/>
</dbReference>
<evidence type="ECO:0000256" key="34">
    <source>
        <dbReference type="ARBA" id="ARBA00049368"/>
    </source>
</evidence>
<dbReference type="GeneTree" id="ENSGT00940000154810"/>
<evidence type="ECO:0000256" key="18">
    <source>
        <dbReference type="ARBA" id="ARBA00032297"/>
    </source>
</evidence>
<dbReference type="CDD" id="cd08294">
    <property type="entry name" value="leukotriene_B4_DH_like"/>
    <property type="match status" value="2"/>
</dbReference>
<evidence type="ECO:0000256" key="33">
    <source>
        <dbReference type="ARBA" id="ARBA00049179"/>
    </source>
</evidence>
<comment type="catalytic activity">
    <reaction evidence="20">
        <text>octanal + NADP(+) = (2E)-octenal + NADPH + H(+)</text>
        <dbReference type="Rhea" id="RHEA:50780"/>
        <dbReference type="ChEBI" id="CHEBI:15378"/>
        <dbReference type="ChEBI" id="CHEBI:17935"/>
        <dbReference type="ChEBI" id="CHEBI:57783"/>
        <dbReference type="ChEBI" id="CHEBI:58349"/>
        <dbReference type="ChEBI" id="CHEBI:61748"/>
    </reaction>
    <physiologicalReaction direction="right-to-left" evidence="20">
        <dbReference type="Rhea" id="RHEA:50782"/>
    </physiologicalReaction>
</comment>
<keyword evidence="13" id="KW-0560">Oxidoreductase</keyword>
<dbReference type="GO" id="GO:0005737">
    <property type="term" value="C:cytoplasm"/>
    <property type="evidence" value="ECO:0007669"/>
    <property type="project" value="UniProtKB-SubCell"/>
</dbReference>
<accession>A0A6I8Q2Q7</accession>
<evidence type="ECO:0000256" key="7">
    <source>
        <dbReference type="ARBA" id="ARBA00022490"/>
    </source>
</evidence>
<comment type="catalytic activity">
    <reaction evidence="30">
        <text>6-trans-leukotriene B4 + NADP(+) = 12-oxo-(5S)-hydroxy-(6E,8E,10E,14Z)-eicosatetraenoate + NADPH + H(+)</text>
        <dbReference type="Rhea" id="RHEA:51204"/>
        <dbReference type="ChEBI" id="CHEBI:15378"/>
        <dbReference type="ChEBI" id="CHEBI:57783"/>
        <dbReference type="ChEBI" id="CHEBI:58349"/>
        <dbReference type="ChEBI" id="CHEBI:90723"/>
        <dbReference type="ChEBI" id="CHEBI:133974"/>
    </reaction>
    <physiologicalReaction direction="left-to-right" evidence="30">
        <dbReference type="Rhea" id="RHEA:51205"/>
    </physiologicalReaction>
</comment>
<keyword evidence="10" id="KW-0276">Fatty acid metabolism</keyword>
<comment type="catalytic activity">
    <reaction evidence="23">
        <text>leukotriene B4 + NADP(+) = 12-oxo-leukotriene B4 + NADPH + H(+)</text>
        <dbReference type="Rhea" id="RHEA:50608"/>
        <dbReference type="ChEBI" id="CHEBI:15378"/>
        <dbReference type="ChEBI" id="CHEBI:57461"/>
        <dbReference type="ChEBI" id="CHEBI:57783"/>
        <dbReference type="ChEBI" id="CHEBI:58349"/>
        <dbReference type="ChEBI" id="CHEBI:133309"/>
    </reaction>
    <physiologicalReaction direction="left-to-right" evidence="23">
        <dbReference type="Rhea" id="RHEA:50609"/>
    </physiologicalReaction>
</comment>
<feature type="domain" description="Enoyl reductase (ER)" evidence="35">
    <location>
        <begin position="340"/>
        <end position="652"/>
    </location>
</feature>
<dbReference type="Bgee" id="ENSXETG00000037321">
    <property type="expression patterns" value="Expressed in mesonephros and 16 other cell types or tissues"/>
</dbReference>
<dbReference type="PANTHER" id="PTHR43205">
    <property type="entry name" value="PROSTAGLANDIN REDUCTASE"/>
    <property type="match status" value="1"/>
</dbReference>
<dbReference type="AlphaFoldDB" id="A0A6I8Q2Q7"/>
<dbReference type="FunCoup" id="A0A6I8Q2Q7">
    <property type="interactions" value="290"/>
</dbReference>
<comment type="catalytic activity">
    <reaction evidence="32">
        <text>13,14-dihydro-15-oxo-prostaglandin E1 + NADP(+) = 15-oxoprostaglandin E1 + NADPH + H(+)</text>
        <dbReference type="Rhea" id="RHEA:50584"/>
        <dbReference type="ChEBI" id="CHEBI:15378"/>
        <dbReference type="ChEBI" id="CHEBI:57401"/>
        <dbReference type="ChEBI" id="CHEBI:57783"/>
        <dbReference type="ChEBI" id="CHEBI:58349"/>
        <dbReference type="ChEBI" id="CHEBI:133408"/>
    </reaction>
    <physiologicalReaction direction="right-to-left" evidence="32">
        <dbReference type="Rhea" id="RHEA:50586"/>
    </physiologicalReaction>
</comment>
<dbReference type="GO" id="GO:0032440">
    <property type="term" value="F:2-alkenal reductase [NAD(P)H] activity"/>
    <property type="evidence" value="ECO:0007669"/>
    <property type="project" value="UniProtKB-EC"/>
</dbReference>
<comment type="catalytic activity">
    <reaction evidence="27">
        <text>13,14-dihydro-15-oxo-PGF2alpha + NADP(+) = 15-oxoprostaglandin F2alpha + NADPH + H(+)</text>
        <dbReference type="Rhea" id="RHEA:50588"/>
        <dbReference type="ChEBI" id="CHEBI:15378"/>
        <dbReference type="ChEBI" id="CHEBI:57783"/>
        <dbReference type="ChEBI" id="CHEBI:58349"/>
        <dbReference type="ChEBI" id="CHEBI:133374"/>
        <dbReference type="ChEBI" id="CHEBI:133409"/>
    </reaction>
    <physiologicalReaction direction="right-to-left" evidence="27">
        <dbReference type="Rhea" id="RHEA:50590"/>
    </physiologicalReaction>
</comment>
<evidence type="ECO:0000256" key="29">
    <source>
        <dbReference type="ARBA" id="ARBA00048591"/>
    </source>
</evidence>
<evidence type="ECO:0000256" key="1">
    <source>
        <dbReference type="ARBA" id="ARBA00004496"/>
    </source>
</evidence>
<evidence type="ECO:0000256" key="32">
    <source>
        <dbReference type="ARBA" id="ARBA00049070"/>
    </source>
</evidence>
<dbReference type="InParanoid" id="A0A6I8Q2Q7"/>
<comment type="catalytic activity">
    <reaction evidence="31">
        <text>(5S,12S)-dihydroxy-(6E,10E,12E,14Z)-eicosatetraenoate + NADP(+) = 12-oxo-(5S)-hydroxy-(6E,8E,10E,14Z)-eicosatetraenoate + NADPH + H(+)</text>
        <dbReference type="Rhea" id="RHEA:51212"/>
        <dbReference type="ChEBI" id="CHEBI:15378"/>
        <dbReference type="ChEBI" id="CHEBI:57783"/>
        <dbReference type="ChEBI" id="CHEBI:58349"/>
        <dbReference type="ChEBI" id="CHEBI:133974"/>
        <dbReference type="ChEBI" id="CHEBI:133975"/>
    </reaction>
    <physiologicalReaction direction="left-to-right" evidence="31">
        <dbReference type="Rhea" id="RHEA:51213"/>
    </physiologicalReaction>
</comment>
<dbReference type="SUPFAM" id="SSF50129">
    <property type="entry name" value="GroES-like"/>
    <property type="match status" value="3"/>
</dbReference>
<dbReference type="Ensembl" id="ENSXETT00000064461">
    <property type="protein sequence ID" value="ENSXETP00000062005"/>
    <property type="gene ID" value="ENSXETG00000037321"/>
</dbReference>
<comment type="catalytic activity">
    <reaction evidence="25">
        <text>dodecanal + NADP(+) = (2E)-dodecenal + NADPH + H(+)</text>
        <dbReference type="Rhea" id="RHEA:50784"/>
        <dbReference type="ChEBI" id="CHEBI:15378"/>
        <dbReference type="ChEBI" id="CHEBI:27836"/>
        <dbReference type="ChEBI" id="CHEBI:57783"/>
        <dbReference type="ChEBI" id="CHEBI:58349"/>
        <dbReference type="ChEBI" id="CHEBI:133741"/>
    </reaction>
    <physiologicalReaction direction="right-to-left" evidence="25">
        <dbReference type="Rhea" id="RHEA:50786"/>
    </physiologicalReaction>
</comment>
<evidence type="ECO:0000256" key="11">
    <source>
        <dbReference type="ARBA" id="ARBA00022857"/>
    </source>
</evidence>
<comment type="subcellular location">
    <subcellularLocation>
        <location evidence="1">Cytoplasm</location>
    </subcellularLocation>
</comment>
<evidence type="ECO:0000256" key="30">
    <source>
        <dbReference type="ARBA" id="ARBA00048953"/>
    </source>
</evidence>
<evidence type="ECO:0000256" key="23">
    <source>
        <dbReference type="ARBA" id="ARBA00047871"/>
    </source>
</evidence>
<dbReference type="InterPro" id="IPR011032">
    <property type="entry name" value="GroES-like_sf"/>
</dbReference>
<evidence type="ECO:0000256" key="16">
    <source>
        <dbReference type="ARBA" id="ARBA00031851"/>
    </source>
</evidence>
<dbReference type="SUPFAM" id="SSF51735">
    <property type="entry name" value="NAD(P)-binding Rossmann-fold domains"/>
    <property type="match status" value="2"/>
</dbReference>
<evidence type="ECO:0000256" key="21">
    <source>
        <dbReference type="ARBA" id="ARBA00047617"/>
    </source>
</evidence>
<dbReference type="Pfam" id="PF16884">
    <property type="entry name" value="ADH_N_2"/>
    <property type="match status" value="2"/>
</dbReference>